<keyword evidence="3" id="KW-1003">Cell membrane</keyword>
<dbReference type="STRING" id="1802583.A2311_00035"/>
<protein>
    <recommendedName>
        <fullName evidence="10">Permease</fullName>
    </recommendedName>
</protein>
<sequence>MRYRKILKQYFWLILFLLFSAGSAVFNFLPGQKILANFNFFLFELITFLPLMFLLVGLFDVWVPKESIERHIGAEAGWQGFFWVVLLAMMQAGPLYGAFPVAYILSRKGASVRNIFVYLGVFSCLKIPLLTFEVNFLGLQFTLLRTLFSLPLFYLIGLLMEWQLGENYKVSDGK</sequence>
<evidence type="ECO:0000256" key="5">
    <source>
        <dbReference type="ARBA" id="ARBA00022989"/>
    </source>
</evidence>
<keyword evidence="5 7" id="KW-1133">Transmembrane helix</keyword>
<dbReference type="InterPro" id="IPR005524">
    <property type="entry name" value="DUF318"/>
</dbReference>
<evidence type="ECO:0000256" key="7">
    <source>
        <dbReference type="SAM" id="Phobius"/>
    </source>
</evidence>
<keyword evidence="4 7" id="KW-0812">Transmembrane</keyword>
<proteinExistence type="inferred from homology"/>
<evidence type="ECO:0000256" key="3">
    <source>
        <dbReference type="ARBA" id="ARBA00022475"/>
    </source>
</evidence>
<evidence type="ECO:0008006" key="10">
    <source>
        <dbReference type="Google" id="ProtNLM"/>
    </source>
</evidence>
<keyword evidence="6 7" id="KW-0472">Membrane</keyword>
<evidence type="ECO:0000313" key="8">
    <source>
        <dbReference type="EMBL" id="OGC32884.1"/>
    </source>
</evidence>
<reference evidence="8 9" key="1">
    <citation type="journal article" date="2016" name="Nat. Commun.">
        <title>Thousands of microbial genomes shed light on interconnected biogeochemical processes in an aquifer system.</title>
        <authorList>
            <person name="Anantharaman K."/>
            <person name="Brown C.T."/>
            <person name="Hug L.A."/>
            <person name="Sharon I."/>
            <person name="Castelle C.J."/>
            <person name="Probst A.J."/>
            <person name="Thomas B.C."/>
            <person name="Singh A."/>
            <person name="Wilkins M.J."/>
            <person name="Karaoz U."/>
            <person name="Brodie E.L."/>
            <person name="Williams K.H."/>
            <person name="Hubbard S.S."/>
            <person name="Banfield J.F."/>
        </authorList>
    </citation>
    <scope>NUCLEOTIDE SEQUENCE [LARGE SCALE GENOMIC DNA]</scope>
</reference>
<feature type="transmembrane region" description="Helical" evidence="7">
    <location>
        <begin position="80"/>
        <end position="103"/>
    </location>
</feature>
<evidence type="ECO:0000256" key="2">
    <source>
        <dbReference type="ARBA" id="ARBA00006386"/>
    </source>
</evidence>
<evidence type="ECO:0000256" key="6">
    <source>
        <dbReference type="ARBA" id="ARBA00023136"/>
    </source>
</evidence>
<comment type="similarity">
    <text evidence="2">Belongs to the UPF0718 family.</text>
</comment>
<dbReference type="Pfam" id="PF03773">
    <property type="entry name" value="ArsP_1"/>
    <property type="match status" value="1"/>
</dbReference>
<dbReference type="AlphaFoldDB" id="A0A1F4TJL4"/>
<feature type="transmembrane region" description="Helical" evidence="7">
    <location>
        <begin position="115"/>
        <end position="136"/>
    </location>
</feature>
<organism evidence="8 9">
    <name type="scientific">candidate division WOR-1 bacterium RIFOXYB2_FULL_48_7</name>
    <dbReference type="NCBI Taxonomy" id="1802583"/>
    <lineage>
        <taxon>Bacteria</taxon>
        <taxon>Bacillati</taxon>
        <taxon>Saganbacteria</taxon>
    </lineage>
</organism>
<accession>A0A1F4TJL4</accession>
<dbReference type="Proteomes" id="UP000178951">
    <property type="component" value="Unassembled WGS sequence"/>
</dbReference>
<name>A0A1F4TJL4_UNCSA</name>
<evidence type="ECO:0000256" key="4">
    <source>
        <dbReference type="ARBA" id="ARBA00022692"/>
    </source>
</evidence>
<gene>
    <name evidence="8" type="ORF">A2311_00035</name>
</gene>
<evidence type="ECO:0000313" key="9">
    <source>
        <dbReference type="Proteomes" id="UP000178951"/>
    </source>
</evidence>
<feature type="transmembrane region" description="Helical" evidence="7">
    <location>
        <begin position="40"/>
        <end position="59"/>
    </location>
</feature>
<feature type="transmembrane region" description="Helical" evidence="7">
    <location>
        <begin position="143"/>
        <end position="164"/>
    </location>
</feature>
<comment type="caution">
    <text evidence="8">The sequence shown here is derived from an EMBL/GenBank/DDBJ whole genome shotgun (WGS) entry which is preliminary data.</text>
</comment>
<evidence type="ECO:0000256" key="1">
    <source>
        <dbReference type="ARBA" id="ARBA00004651"/>
    </source>
</evidence>
<dbReference type="GO" id="GO:0005886">
    <property type="term" value="C:plasma membrane"/>
    <property type="evidence" value="ECO:0007669"/>
    <property type="project" value="UniProtKB-SubCell"/>
</dbReference>
<comment type="subcellular location">
    <subcellularLocation>
        <location evidence="1">Cell membrane</location>
        <topology evidence="1">Multi-pass membrane protein</topology>
    </subcellularLocation>
</comment>
<dbReference type="EMBL" id="MEUF01000069">
    <property type="protein sequence ID" value="OGC32884.1"/>
    <property type="molecule type" value="Genomic_DNA"/>
</dbReference>